<name>A0A0F9QQ71_9ZZZZ</name>
<dbReference type="EMBL" id="LAZR01004570">
    <property type="protein sequence ID" value="KKN07438.1"/>
    <property type="molecule type" value="Genomic_DNA"/>
</dbReference>
<evidence type="ECO:0000313" key="1">
    <source>
        <dbReference type="EMBL" id="KKN07438.1"/>
    </source>
</evidence>
<reference evidence="1" key="1">
    <citation type="journal article" date="2015" name="Nature">
        <title>Complex archaea that bridge the gap between prokaryotes and eukaryotes.</title>
        <authorList>
            <person name="Spang A."/>
            <person name="Saw J.H."/>
            <person name="Jorgensen S.L."/>
            <person name="Zaremba-Niedzwiedzka K."/>
            <person name="Martijn J."/>
            <person name="Lind A.E."/>
            <person name="van Eijk R."/>
            <person name="Schleper C."/>
            <person name="Guy L."/>
            <person name="Ettema T.J."/>
        </authorList>
    </citation>
    <scope>NUCLEOTIDE SEQUENCE</scope>
</reference>
<accession>A0A0F9QQ71</accession>
<gene>
    <name evidence="1" type="ORF">LCGC14_1066870</name>
</gene>
<sequence>MASYPLSIFHKHLILLELTISSQINFFIVVKEKFSLQGVKRDYRKM</sequence>
<comment type="caution">
    <text evidence="1">The sequence shown here is derived from an EMBL/GenBank/DDBJ whole genome shotgun (WGS) entry which is preliminary data.</text>
</comment>
<dbReference type="AlphaFoldDB" id="A0A0F9QQ71"/>
<proteinExistence type="predicted"/>
<protein>
    <submittedName>
        <fullName evidence="1">Uncharacterized protein</fullName>
    </submittedName>
</protein>
<organism evidence="1">
    <name type="scientific">marine sediment metagenome</name>
    <dbReference type="NCBI Taxonomy" id="412755"/>
    <lineage>
        <taxon>unclassified sequences</taxon>
        <taxon>metagenomes</taxon>
        <taxon>ecological metagenomes</taxon>
    </lineage>
</organism>